<comment type="caution">
    <text evidence="5">The sequence shown here is derived from an EMBL/GenBank/DDBJ whole genome shotgun (WGS) entry which is preliminary data.</text>
</comment>
<dbReference type="SUPFAM" id="SSF53720">
    <property type="entry name" value="ALDH-like"/>
    <property type="match status" value="1"/>
</dbReference>
<dbReference type="InterPro" id="IPR016162">
    <property type="entry name" value="Ald_DH_N"/>
</dbReference>
<protein>
    <submittedName>
        <fullName evidence="5">Aldehyde dehydrogenase family protein</fullName>
    </submittedName>
</protein>
<sequence>MDHVHPRVSNAAPRLWIGGAASPADGNEAFDVLDPATGRAIARAARGGASDIDRAVVSARAAFEADGWRGIAADARSRLLWRYADLLEANAAELAELEVLNNGMPLGFAQWGVAASAAWLRHFAGMAGRLVGRHTSAAVSGGGAAFHAYTALEPVGVVGLIIPWNGPIASFMIKVAPALAAGCTCVVKPAENTPLTALRLGELASEAGLPPGVLNVVSGFGDAGAALVAHPGVDKISFTGSTATGKSVLRAAADTVKRVTLELGGKSPCVIFDDADMARAIPGAAQAIFANTGQICFAGSRLYVQRASFDRVVEGVAEIARVLRVGRGLDAETQIGPLISAEQRRRVEDYIALGRAEGGEIVAGGKAIGGDGFFIEPTVFTNLSASARIVREEIFGPVVVATPFDEIEEVAALGNDTNYGLGAGIFTSNVGTAHRLAGRLRAGNVWVNCYGVTHPAMPFGGFKESGLGRELGEEGFAAFLETKSVYIDLAEG</sequence>
<organism evidence="5 6">
    <name type="scientific">Sphingomonas colocasiae</name>
    <dbReference type="NCBI Taxonomy" id="1848973"/>
    <lineage>
        <taxon>Bacteria</taxon>
        <taxon>Pseudomonadati</taxon>
        <taxon>Pseudomonadota</taxon>
        <taxon>Alphaproteobacteria</taxon>
        <taxon>Sphingomonadales</taxon>
        <taxon>Sphingomonadaceae</taxon>
        <taxon>Sphingomonas</taxon>
    </lineage>
</organism>
<dbReference type="Proteomes" id="UP000706039">
    <property type="component" value="Unassembled WGS sequence"/>
</dbReference>
<name>A0ABS7PWH2_9SPHN</name>
<dbReference type="PANTHER" id="PTHR11699">
    <property type="entry name" value="ALDEHYDE DEHYDROGENASE-RELATED"/>
    <property type="match status" value="1"/>
</dbReference>
<proteinExistence type="inferred from homology"/>
<evidence type="ECO:0000313" key="5">
    <source>
        <dbReference type="EMBL" id="MBY8825628.1"/>
    </source>
</evidence>
<keyword evidence="6" id="KW-1185">Reference proteome</keyword>
<evidence type="ECO:0000313" key="6">
    <source>
        <dbReference type="Proteomes" id="UP000706039"/>
    </source>
</evidence>
<feature type="domain" description="Aldehyde dehydrogenase" evidence="4">
    <location>
        <begin position="26"/>
        <end position="485"/>
    </location>
</feature>
<evidence type="ECO:0000259" key="4">
    <source>
        <dbReference type="Pfam" id="PF00171"/>
    </source>
</evidence>
<dbReference type="InterPro" id="IPR016163">
    <property type="entry name" value="Ald_DH_C"/>
</dbReference>
<dbReference type="InterPro" id="IPR016161">
    <property type="entry name" value="Ald_DH/histidinol_DH"/>
</dbReference>
<reference evidence="5 6" key="1">
    <citation type="submission" date="2021-08" db="EMBL/GenBank/DDBJ databases">
        <authorList>
            <person name="Tuo L."/>
        </authorList>
    </citation>
    <scope>NUCLEOTIDE SEQUENCE [LARGE SCALE GENOMIC DNA]</scope>
    <source>
        <strain evidence="5 6">JCM 31229</strain>
    </source>
</reference>
<dbReference type="EMBL" id="JAINVV010000012">
    <property type="protein sequence ID" value="MBY8825628.1"/>
    <property type="molecule type" value="Genomic_DNA"/>
</dbReference>
<dbReference type="InterPro" id="IPR015590">
    <property type="entry name" value="Aldehyde_DH_dom"/>
</dbReference>
<keyword evidence="1 3" id="KW-0560">Oxidoreductase</keyword>
<dbReference type="Gene3D" id="3.40.605.10">
    <property type="entry name" value="Aldehyde Dehydrogenase, Chain A, domain 1"/>
    <property type="match status" value="1"/>
</dbReference>
<comment type="similarity">
    <text evidence="3">Belongs to the aldehyde dehydrogenase family.</text>
</comment>
<gene>
    <name evidence="5" type="ORF">K7G82_25225</name>
</gene>
<dbReference type="PROSITE" id="PS00687">
    <property type="entry name" value="ALDEHYDE_DEHYDR_GLU"/>
    <property type="match status" value="1"/>
</dbReference>
<accession>A0ABS7PWH2</accession>
<evidence type="ECO:0000256" key="2">
    <source>
        <dbReference type="PROSITE-ProRule" id="PRU10007"/>
    </source>
</evidence>
<dbReference type="InterPro" id="IPR029510">
    <property type="entry name" value="Ald_DH_CS_GLU"/>
</dbReference>
<dbReference type="Pfam" id="PF00171">
    <property type="entry name" value="Aldedh"/>
    <property type="match status" value="1"/>
</dbReference>
<dbReference type="Gene3D" id="3.40.309.10">
    <property type="entry name" value="Aldehyde Dehydrogenase, Chain A, domain 2"/>
    <property type="match status" value="1"/>
</dbReference>
<feature type="active site" evidence="2">
    <location>
        <position position="262"/>
    </location>
</feature>
<evidence type="ECO:0000256" key="1">
    <source>
        <dbReference type="ARBA" id="ARBA00023002"/>
    </source>
</evidence>
<evidence type="ECO:0000256" key="3">
    <source>
        <dbReference type="RuleBase" id="RU003345"/>
    </source>
</evidence>